<dbReference type="STRING" id="93684.SAMN05421853_10168"/>
<protein>
    <submittedName>
        <fullName evidence="1">Uncharacterized protein</fullName>
    </submittedName>
</protein>
<reference evidence="2" key="1">
    <citation type="submission" date="2016-10" db="EMBL/GenBank/DDBJ databases">
        <authorList>
            <person name="Varghese N."/>
            <person name="Submissions S."/>
        </authorList>
    </citation>
    <scope>NUCLEOTIDE SEQUENCE [LARGE SCALE GENOMIC DNA]</scope>
    <source>
        <strain evidence="2">JCM 10271</strain>
    </source>
</reference>
<proteinExistence type="predicted"/>
<gene>
    <name evidence="1" type="ORF">SAMN05421853_10168</name>
</gene>
<dbReference type="EMBL" id="FOXV01000001">
    <property type="protein sequence ID" value="SFP96585.1"/>
    <property type="molecule type" value="Genomic_DNA"/>
</dbReference>
<dbReference type="Proteomes" id="UP000243106">
    <property type="component" value="Unassembled WGS sequence"/>
</dbReference>
<sequence length="29" mass="3011">MASSGFQKTAFVVLLILQVGVAFGWLGGL</sequence>
<evidence type="ECO:0000313" key="2">
    <source>
        <dbReference type="Proteomes" id="UP000243106"/>
    </source>
</evidence>
<evidence type="ECO:0000313" key="1">
    <source>
        <dbReference type="EMBL" id="SFP96585.1"/>
    </source>
</evidence>
<organism evidence="1 2">
    <name type="scientific">Roseivivax halotolerans</name>
    <dbReference type="NCBI Taxonomy" id="93684"/>
    <lineage>
        <taxon>Bacteria</taxon>
        <taxon>Pseudomonadati</taxon>
        <taxon>Pseudomonadota</taxon>
        <taxon>Alphaproteobacteria</taxon>
        <taxon>Rhodobacterales</taxon>
        <taxon>Roseobacteraceae</taxon>
        <taxon>Roseivivax</taxon>
    </lineage>
</organism>
<accession>A0A1I5UMX3</accession>
<dbReference type="AlphaFoldDB" id="A0A1I5UMX3"/>
<keyword evidence="2" id="KW-1185">Reference proteome</keyword>
<name>A0A1I5UMX3_9RHOB</name>